<dbReference type="EMBL" id="MFUX01000014">
    <property type="protein sequence ID" value="OGI94650.1"/>
    <property type="molecule type" value="Genomic_DNA"/>
</dbReference>
<dbReference type="InterPro" id="IPR022148">
    <property type="entry name" value="CopG_antitoxin"/>
</dbReference>
<sequence length="87" mass="10340">MKKKIKLPKFKNEDAERDYWAKFDLSRFSPSDFERVSFPNLKPSSRPISLRLPLHLIARVKERANEIDMPYQSLMKKYIAQGILKED</sequence>
<protein>
    <submittedName>
        <fullName evidence="1">Uncharacterized protein</fullName>
    </submittedName>
</protein>
<dbReference type="Proteomes" id="UP000176629">
    <property type="component" value="Unassembled WGS sequence"/>
</dbReference>
<dbReference type="STRING" id="1801773.A3A03_01265"/>
<accession>A0A1F6XKG8</accession>
<gene>
    <name evidence="1" type="ORF">A3A03_01265</name>
</gene>
<name>A0A1F6XKG8_9BACT</name>
<dbReference type="AlphaFoldDB" id="A0A1F6XKG8"/>
<proteinExistence type="predicted"/>
<comment type="caution">
    <text evidence="1">The sequence shown here is derived from an EMBL/GenBank/DDBJ whole genome shotgun (WGS) entry which is preliminary data.</text>
</comment>
<dbReference type="Pfam" id="PF12441">
    <property type="entry name" value="CopG_antitoxin"/>
    <property type="match status" value="1"/>
</dbReference>
<evidence type="ECO:0000313" key="1">
    <source>
        <dbReference type="EMBL" id="OGI94650.1"/>
    </source>
</evidence>
<reference evidence="1 2" key="1">
    <citation type="journal article" date="2016" name="Nat. Commun.">
        <title>Thousands of microbial genomes shed light on interconnected biogeochemical processes in an aquifer system.</title>
        <authorList>
            <person name="Anantharaman K."/>
            <person name="Brown C.T."/>
            <person name="Hug L.A."/>
            <person name="Sharon I."/>
            <person name="Castelle C.J."/>
            <person name="Probst A.J."/>
            <person name="Thomas B.C."/>
            <person name="Singh A."/>
            <person name="Wilkins M.J."/>
            <person name="Karaoz U."/>
            <person name="Brodie E.L."/>
            <person name="Williams K.H."/>
            <person name="Hubbard S.S."/>
            <person name="Banfield J.F."/>
        </authorList>
    </citation>
    <scope>NUCLEOTIDE SEQUENCE [LARGE SCALE GENOMIC DNA]</scope>
</reference>
<organism evidence="1 2">
    <name type="scientific">Candidatus Nomurabacteria bacterium RIFCSPLOWO2_01_FULL_40_18</name>
    <dbReference type="NCBI Taxonomy" id="1801773"/>
    <lineage>
        <taxon>Bacteria</taxon>
        <taxon>Candidatus Nomuraibacteriota</taxon>
    </lineage>
</organism>
<evidence type="ECO:0000313" key="2">
    <source>
        <dbReference type="Proteomes" id="UP000176629"/>
    </source>
</evidence>